<comment type="similarity">
    <text evidence="1">Belongs to the membrane fusion protein (MFP) (TC 8.A.1) family.</text>
</comment>
<gene>
    <name evidence="4" type="ORF">ACFQ4E_18170</name>
</gene>
<accession>A0ABW3ZNC5</accession>
<evidence type="ECO:0000313" key="5">
    <source>
        <dbReference type="Proteomes" id="UP001597135"/>
    </source>
</evidence>
<evidence type="ECO:0000256" key="3">
    <source>
        <dbReference type="SAM" id="SignalP"/>
    </source>
</evidence>
<dbReference type="Gene3D" id="2.40.420.20">
    <property type="match status" value="1"/>
</dbReference>
<dbReference type="EMBL" id="JBHTMU010000046">
    <property type="protein sequence ID" value="MFD1344362.1"/>
    <property type="molecule type" value="Genomic_DNA"/>
</dbReference>
<protein>
    <submittedName>
        <fullName evidence="4">Efflux RND transporter periplasmic adaptor subunit</fullName>
    </submittedName>
</protein>
<feature type="chain" id="PRO_5046793720" evidence="3">
    <location>
        <begin position="26"/>
        <end position="362"/>
    </location>
</feature>
<dbReference type="PANTHER" id="PTHR30469">
    <property type="entry name" value="MULTIDRUG RESISTANCE PROTEIN MDTA"/>
    <property type="match status" value="1"/>
</dbReference>
<proteinExistence type="inferred from homology"/>
<evidence type="ECO:0000256" key="2">
    <source>
        <dbReference type="SAM" id="Coils"/>
    </source>
</evidence>
<dbReference type="Gene3D" id="2.40.30.170">
    <property type="match status" value="1"/>
</dbReference>
<dbReference type="SUPFAM" id="SSF111369">
    <property type="entry name" value="HlyD-like secretion proteins"/>
    <property type="match status" value="1"/>
</dbReference>
<keyword evidence="5" id="KW-1185">Reference proteome</keyword>
<comment type="caution">
    <text evidence="4">The sequence shown here is derived from an EMBL/GenBank/DDBJ whole genome shotgun (WGS) entry which is preliminary data.</text>
</comment>
<feature type="coiled-coil region" evidence="2">
    <location>
        <begin position="98"/>
        <end position="155"/>
    </location>
</feature>
<keyword evidence="2" id="KW-0175">Coiled coil</keyword>
<evidence type="ECO:0000313" key="4">
    <source>
        <dbReference type="EMBL" id="MFD1344362.1"/>
    </source>
</evidence>
<dbReference type="Gene3D" id="1.10.287.470">
    <property type="entry name" value="Helix hairpin bin"/>
    <property type="match status" value="1"/>
</dbReference>
<dbReference type="Proteomes" id="UP001597135">
    <property type="component" value="Unassembled WGS sequence"/>
</dbReference>
<organism evidence="4 5">
    <name type="scientific">Litorisediminicola beolgyonensis</name>
    <dbReference type="NCBI Taxonomy" id="1173614"/>
    <lineage>
        <taxon>Bacteria</taxon>
        <taxon>Pseudomonadati</taxon>
        <taxon>Pseudomonadota</taxon>
        <taxon>Alphaproteobacteria</taxon>
        <taxon>Rhodobacterales</taxon>
        <taxon>Paracoccaceae</taxon>
        <taxon>Litorisediminicola</taxon>
    </lineage>
</organism>
<feature type="signal peptide" evidence="3">
    <location>
        <begin position="1"/>
        <end position="25"/>
    </location>
</feature>
<dbReference type="RefSeq" id="WP_386805944.1">
    <property type="nucleotide sequence ID" value="NZ_JBHTMU010000046.1"/>
</dbReference>
<keyword evidence="3" id="KW-0732">Signal</keyword>
<evidence type="ECO:0000256" key="1">
    <source>
        <dbReference type="ARBA" id="ARBA00009477"/>
    </source>
</evidence>
<name>A0ABW3ZNC5_9RHOB</name>
<sequence length="362" mass="38952">MSLRIALTRALPGLLLFLFALPTLAQESEATATQEMVRPVKLMTLEAGEAPLRRQFFGRVTARETVDLAFQVPGQIVRFPVTEGATLEEGALVAELDLTPFERELQRAQVNLDKAERDVGRLSELEGSAVSAVQVRDAQTQLELARIGVAEARERLEDASLTARFDSLVVKRAVPVFTTVSAGQPVVRLHDMSELRVDIEVPEVLFRRSANEASAEVAFTATFPGYAETFPLILREYEAETADVAQTFTLTLAFTGEVPDWVLPGASVTVSAEAPGQGGDAVMIPETAVIFGPDRGASVMVFNAADGGDTGTVARVAVEIEMRDDARIILTEGPEPGTEIVAAGASQLRDGQEVRRFTGLGE</sequence>
<dbReference type="InterPro" id="IPR006143">
    <property type="entry name" value="RND_pump_MFP"/>
</dbReference>
<dbReference type="NCBIfam" id="TIGR01730">
    <property type="entry name" value="RND_mfp"/>
    <property type="match status" value="1"/>
</dbReference>
<dbReference type="Gene3D" id="2.40.50.100">
    <property type="match status" value="1"/>
</dbReference>
<dbReference type="PANTHER" id="PTHR30469:SF20">
    <property type="entry name" value="EFFLUX RND TRANSPORTER PERIPLASMIC ADAPTOR SUBUNIT"/>
    <property type="match status" value="1"/>
</dbReference>
<reference evidence="5" key="1">
    <citation type="journal article" date="2019" name="Int. J. Syst. Evol. Microbiol.">
        <title>The Global Catalogue of Microorganisms (GCM) 10K type strain sequencing project: providing services to taxonomists for standard genome sequencing and annotation.</title>
        <authorList>
            <consortium name="The Broad Institute Genomics Platform"/>
            <consortium name="The Broad Institute Genome Sequencing Center for Infectious Disease"/>
            <person name="Wu L."/>
            <person name="Ma J."/>
        </authorList>
    </citation>
    <scope>NUCLEOTIDE SEQUENCE [LARGE SCALE GENOMIC DNA]</scope>
    <source>
        <strain evidence="5">CCUG 62953</strain>
    </source>
</reference>